<feature type="region of interest" description="Disordered" evidence="1">
    <location>
        <begin position="323"/>
        <end position="423"/>
    </location>
</feature>
<feature type="region of interest" description="Disordered" evidence="1">
    <location>
        <begin position="123"/>
        <end position="157"/>
    </location>
</feature>
<gene>
    <name evidence="3" type="ORF">D9Q98_008528</name>
</gene>
<evidence type="ECO:0000313" key="3">
    <source>
        <dbReference type="EMBL" id="KAI3426151.1"/>
    </source>
</evidence>
<evidence type="ECO:0000256" key="2">
    <source>
        <dbReference type="SAM" id="Phobius"/>
    </source>
</evidence>
<dbReference type="PANTHER" id="PTHR21477">
    <property type="entry name" value="ZGC:172139"/>
    <property type="match status" value="1"/>
</dbReference>
<sequence length="529" mass="54967">MMPTSAAAAHLRRDRLARYLLLGAGAAAAGYGAYRLYHSEAAASGRRQLAQLRTAVAAYADAFGTGADTLQLLLADLRSFLQSDRQQVPPSLRQLARLMQSPEVADTTSATIAALMRGVTASHAPAASPSNGHSGSGTNSIGDAPATSKPPGDGKPALDRVLEALMSERGQGLVSVVVSLGARNLVTAYCDAQHRHEAEHAAALAASGKGSASSAQPDITNRLLDFLSSPRGQQLAVMSVTAFVSSGMRVYLDQTLDLNFYEDLFGAMAKPEHLEAVKQCVGVFARDVVGAYLAGPPPAASDGGQGSLGGAAEPSPSFQELLHGTQQGAAEPCSPCGSSASGDWARQQQHQQTQQQQQQQRNQEKHAADAAAPSDIDSDVLLHPPEATAAKVGGGNDSARSHDSTWAVRTPPPAADAGSSAAAARPVLPQLRRVQQQAGGPSSAGSLSREGSGNLEWISAVGKEWLNVAQHPQGRTVMVELAGTAAKEAARGVSAALADRFRLQWLLVAAFAVVLMAWAAQRMLGMLLH</sequence>
<accession>A0A9D4YU64</accession>
<keyword evidence="2" id="KW-1133">Transmembrane helix</keyword>
<dbReference type="PANTHER" id="PTHR21477:SF12">
    <property type="entry name" value="PROTEIN PHLOEM PROTEIN 2-LIKE A10"/>
    <property type="match status" value="1"/>
</dbReference>
<keyword evidence="2" id="KW-0812">Transmembrane</keyword>
<dbReference type="AlphaFoldDB" id="A0A9D4YU64"/>
<dbReference type="EMBL" id="SIDB01000011">
    <property type="protein sequence ID" value="KAI3426151.1"/>
    <property type="molecule type" value="Genomic_DNA"/>
</dbReference>
<comment type="caution">
    <text evidence="3">The sequence shown here is derived from an EMBL/GenBank/DDBJ whole genome shotgun (WGS) entry which is preliminary data.</text>
</comment>
<dbReference type="Proteomes" id="UP001055712">
    <property type="component" value="Unassembled WGS sequence"/>
</dbReference>
<feature type="compositionally biased region" description="Polar residues" evidence="1">
    <location>
        <begin position="128"/>
        <end position="141"/>
    </location>
</feature>
<proteinExistence type="predicted"/>
<dbReference type="OrthoDB" id="1641131at2759"/>
<keyword evidence="2" id="KW-0472">Membrane</keyword>
<reference evidence="3" key="1">
    <citation type="journal article" date="2019" name="Plant J.">
        <title>Chlorella vulgaris genome assembly and annotation reveals the molecular basis for metabolic acclimation to high light conditions.</title>
        <authorList>
            <person name="Cecchin M."/>
            <person name="Marcolungo L."/>
            <person name="Rossato M."/>
            <person name="Girolomoni L."/>
            <person name="Cosentino E."/>
            <person name="Cuine S."/>
            <person name="Li-Beisson Y."/>
            <person name="Delledonne M."/>
            <person name="Ballottari M."/>
        </authorList>
    </citation>
    <scope>NUCLEOTIDE SEQUENCE</scope>
    <source>
        <strain evidence="3">211/11P</strain>
    </source>
</reference>
<evidence type="ECO:0000313" key="4">
    <source>
        <dbReference type="Proteomes" id="UP001055712"/>
    </source>
</evidence>
<keyword evidence="4" id="KW-1185">Reference proteome</keyword>
<dbReference type="InterPro" id="IPR019141">
    <property type="entry name" value="DUF2045"/>
</dbReference>
<organism evidence="3 4">
    <name type="scientific">Chlorella vulgaris</name>
    <name type="common">Green alga</name>
    <dbReference type="NCBI Taxonomy" id="3077"/>
    <lineage>
        <taxon>Eukaryota</taxon>
        <taxon>Viridiplantae</taxon>
        <taxon>Chlorophyta</taxon>
        <taxon>core chlorophytes</taxon>
        <taxon>Trebouxiophyceae</taxon>
        <taxon>Chlorellales</taxon>
        <taxon>Chlorellaceae</taxon>
        <taxon>Chlorella clade</taxon>
        <taxon>Chlorella</taxon>
    </lineage>
</organism>
<feature type="compositionally biased region" description="Low complexity" evidence="1">
    <location>
        <begin position="347"/>
        <end position="361"/>
    </location>
</feature>
<feature type="transmembrane region" description="Helical" evidence="2">
    <location>
        <begin position="503"/>
        <end position="520"/>
    </location>
</feature>
<protein>
    <submittedName>
        <fullName evidence="3">Uncharacterized protein</fullName>
    </submittedName>
</protein>
<feature type="transmembrane region" description="Helical" evidence="2">
    <location>
        <begin position="20"/>
        <end position="37"/>
    </location>
</feature>
<evidence type="ECO:0000256" key="1">
    <source>
        <dbReference type="SAM" id="MobiDB-lite"/>
    </source>
</evidence>
<reference evidence="3" key="2">
    <citation type="submission" date="2020-11" db="EMBL/GenBank/DDBJ databases">
        <authorList>
            <person name="Cecchin M."/>
            <person name="Marcolungo L."/>
            <person name="Rossato M."/>
            <person name="Girolomoni L."/>
            <person name="Cosentino E."/>
            <person name="Cuine S."/>
            <person name="Li-Beisson Y."/>
            <person name="Delledonne M."/>
            <person name="Ballottari M."/>
        </authorList>
    </citation>
    <scope>NUCLEOTIDE SEQUENCE</scope>
    <source>
        <strain evidence="3">211/11P</strain>
        <tissue evidence="3">Whole cell</tissue>
    </source>
</reference>
<name>A0A9D4YU64_CHLVU</name>